<dbReference type="SUPFAM" id="SSF51366">
    <property type="entry name" value="Ribulose-phoshate binding barrel"/>
    <property type="match status" value="1"/>
</dbReference>
<keyword evidence="12" id="KW-1185">Reference proteome</keyword>
<name>A0ABW0LJP7_9BACI</name>
<dbReference type="InterPro" id="IPR013785">
    <property type="entry name" value="Aldolase_TIM"/>
</dbReference>
<dbReference type="PANTHER" id="PTHR42894">
    <property type="entry name" value="N-(5'-PHOSPHORIBOSYL)ANTHRANILATE ISOMERASE"/>
    <property type="match status" value="1"/>
</dbReference>
<gene>
    <name evidence="9" type="primary">trpF</name>
    <name evidence="11" type="ORF">ACFPM4_12165</name>
</gene>
<dbReference type="Gene3D" id="3.20.20.70">
    <property type="entry name" value="Aldolase class I"/>
    <property type="match status" value="1"/>
</dbReference>
<comment type="catalytic activity">
    <reaction evidence="1 9">
        <text>N-(5-phospho-beta-D-ribosyl)anthranilate = 1-(2-carboxyphenylamino)-1-deoxy-D-ribulose 5-phosphate</text>
        <dbReference type="Rhea" id="RHEA:21540"/>
        <dbReference type="ChEBI" id="CHEBI:18277"/>
        <dbReference type="ChEBI" id="CHEBI:58613"/>
        <dbReference type="EC" id="5.3.1.24"/>
    </reaction>
</comment>
<organism evidence="11 12">
    <name type="scientific">Lederbergia graminis</name>
    <dbReference type="NCBI Taxonomy" id="735518"/>
    <lineage>
        <taxon>Bacteria</taxon>
        <taxon>Bacillati</taxon>
        <taxon>Bacillota</taxon>
        <taxon>Bacilli</taxon>
        <taxon>Bacillales</taxon>
        <taxon>Bacillaceae</taxon>
        <taxon>Lederbergia</taxon>
    </lineage>
</organism>
<dbReference type="GO" id="GO:0016853">
    <property type="term" value="F:isomerase activity"/>
    <property type="evidence" value="ECO:0007669"/>
    <property type="project" value="UniProtKB-KW"/>
</dbReference>
<accession>A0ABW0LJP7</accession>
<dbReference type="HAMAP" id="MF_00135">
    <property type="entry name" value="PRAI"/>
    <property type="match status" value="1"/>
</dbReference>
<evidence type="ECO:0000256" key="4">
    <source>
        <dbReference type="ARBA" id="ARBA00022272"/>
    </source>
</evidence>
<comment type="pathway">
    <text evidence="2 9">Amino-acid biosynthesis; L-tryptophan biosynthesis; L-tryptophan from chorismate: step 3/5.</text>
</comment>
<dbReference type="CDD" id="cd00405">
    <property type="entry name" value="PRAI"/>
    <property type="match status" value="1"/>
</dbReference>
<proteinExistence type="inferred from homology"/>
<keyword evidence="6 9" id="KW-0822">Tryptophan biosynthesis</keyword>
<feature type="domain" description="N-(5'phosphoribosyl) anthranilate isomerase (PRAI)" evidence="10">
    <location>
        <begin position="3"/>
        <end position="199"/>
    </location>
</feature>
<dbReference type="Pfam" id="PF00697">
    <property type="entry name" value="PRAI"/>
    <property type="match status" value="1"/>
</dbReference>
<keyword evidence="8 9" id="KW-0413">Isomerase</keyword>
<keyword evidence="5 9" id="KW-0028">Amino-acid biosynthesis</keyword>
<evidence type="ECO:0000313" key="12">
    <source>
        <dbReference type="Proteomes" id="UP001596147"/>
    </source>
</evidence>
<dbReference type="InterPro" id="IPR011060">
    <property type="entry name" value="RibuloseP-bd_barrel"/>
</dbReference>
<evidence type="ECO:0000256" key="5">
    <source>
        <dbReference type="ARBA" id="ARBA00022605"/>
    </source>
</evidence>
<evidence type="ECO:0000256" key="6">
    <source>
        <dbReference type="ARBA" id="ARBA00022822"/>
    </source>
</evidence>
<comment type="caution">
    <text evidence="11">The sequence shown here is derived from an EMBL/GenBank/DDBJ whole genome shotgun (WGS) entry which is preliminary data.</text>
</comment>
<reference evidence="12" key="1">
    <citation type="journal article" date="2019" name="Int. J. Syst. Evol. Microbiol.">
        <title>The Global Catalogue of Microorganisms (GCM) 10K type strain sequencing project: providing services to taxonomists for standard genome sequencing and annotation.</title>
        <authorList>
            <consortium name="The Broad Institute Genomics Platform"/>
            <consortium name="The Broad Institute Genome Sequencing Center for Infectious Disease"/>
            <person name="Wu L."/>
            <person name="Ma J."/>
        </authorList>
    </citation>
    <scope>NUCLEOTIDE SEQUENCE [LARGE SCALE GENOMIC DNA]</scope>
    <source>
        <strain evidence="12">CGMCC 1.12237</strain>
    </source>
</reference>
<evidence type="ECO:0000256" key="3">
    <source>
        <dbReference type="ARBA" id="ARBA00012572"/>
    </source>
</evidence>
<sequence length="216" mass="23846">MQVKICGIMSEEAALAACEAGADVIGFVFAESRRKISPERAAELRRLFPNNVKAAGVFVNETLENIKHIAEVANLDYIQLHGDETPEFCASVPYKVVKAFSIRTKADLDRLLDYDNHVDYFLLDSPGTDFRGGSGIPFDWDLLRDLPIERSKFILAGGLHAGNVQTAIKQVQPIMVDVSSGVETNGVKDLEKIRAFIKNAKLEESTKNGNLHITRS</sequence>
<dbReference type="InterPro" id="IPR044643">
    <property type="entry name" value="TrpF_fam"/>
</dbReference>
<dbReference type="RefSeq" id="WP_382351956.1">
    <property type="nucleotide sequence ID" value="NZ_JBHSMC010000014.1"/>
</dbReference>
<dbReference type="Proteomes" id="UP001596147">
    <property type="component" value="Unassembled WGS sequence"/>
</dbReference>
<keyword evidence="7 9" id="KW-0057">Aromatic amino acid biosynthesis</keyword>
<evidence type="ECO:0000259" key="10">
    <source>
        <dbReference type="Pfam" id="PF00697"/>
    </source>
</evidence>
<dbReference type="InterPro" id="IPR001240">
    <property type="entry name" value="PRAI_dom"/>
</dbReference>
<dbReference type="EC" id="5.3.1.24" evidence="3 9"/>
<dbReference type="PANTHER" id="PTHR42894:SF1">
    <property type="entry name" value="N-(5'-PHOSPHORIBOSYL)ANTHRANILATE ISOMERASE"/>
    <property type="match status" value="1"/>
</dbReference>
<protein>
    <recommendedName>
        <fullName evidence="4 9">N-(5'-phosphoribosyl)anthranilate isomerase</fullName>
        <shortName evidence="9">PRAI</shortName>
        <ecNumber evidence="3 9">5.3.1.24</ecNumber>
    </recommendedName>
</protein>
<evidence type="ECO:0000313" key="11">
    <source>
        <dbReference type="EMBL" id="MFC5465506.1"/>
    </source>
</evidence>
<comment type="similarity">
    <text evidence="9">Belongs to the TrpF family.</text>
</comment>
<evidence type="ECO:0000256" key="2">
    <source>
        <dbReference type="ARBA" id="ARBA00004664"/>
    </source>
</evidence>
<evidence type="ECO:0000256" key="1">
    <source>
        <dbReference type="ARBA" id="ARBA00001164"/>
    </source>
</evidence>
<dbReference type="EMBL" id="JBHSMC010000014">
    <property type="protein sequence ID" value="MFC5465506.1"/>
    <property type="molecule type" value="Genomic_DNA"/>
</dbReference>
<evidence type="ECO:0000256" key="9">
    <source>
        <dbReference type="HAMAP-Rule" id="MF_00135"/>
    </source>
</evidence>
<evidence type="ECO:0000256" key="7">
    <source>
        <dbReference type="ARBA" id="ARBA00023141"/>
    </source>
</evidence>
<evidence type="ECO:0000256" key="8">
    <source>
        <dbReference type="ARBA" id="ARBA00023235"/>
    </source>
</evidence>